<dbReference type="SUPFAM" id="SSF52402">
    <property type="entry name" value="Adenine nucleotide alpha hydrolases-like"/>
    <property type="match status" value="1"/>
</dbReference>
<comment type="caution">
    <text evidence="3">The sequence shown here is derived from an EMBL/GenBank/DDBJ whole genome shotgun (WGS) entry which is preliminary data.</text>
</comment>
<evidence type="ECO:0000259" key="2">
    <source>
        <dbReference type="Pfam" id="PF00582"/>
    </source>
</evidence>
<dbReference type="CDD" id="cd00293">
    <property type="entry name" value="USP-like"/>
    <property type="match status" value="1"/>
</dbReference>
<proteinExistence type="inferred from homology"/>
<protein>
    <submittedName>
        <fullName evidence="3">Universal stress protein</fullName>
    </submittedName>
</protein>
<dbReference type="InterPro" id="IPR006015">
    <property type="entry name" value="Universal_stress_UspA"/>
</dbReference>
<evidence type="ECO:0000313" key="3">
    <source>
        <dbReference type="EMBL" id="RDD62551.1"/>
    </source>
</evidence>
<dbReference type="InterPro" id="IPR006016">
    <property type="entry name" value="UspA"/>
</dbReference>
<evidence type="ECO:0000256" key="1">
    <source>
        <dbReference type="ARBA" id="ARBA00008791"/>
    </source>
</evidence>
<dbReference type="EMBL" id="QPMH01000005">
    <property type="protein sequence ID" value="RDD62551.1"/>
    <property type="molecule type" value="Genomic_DNA"/>
</dbReference>
<dbReference type="Proteomes" id="UP000253941">
    <property type="component" value="Unassembled WGS sequence"/>
</dbReference>
<organism evidence="3 4">
    <name type="scientific">Ferruginivarius sediminum</name>
    <dbReference type="NCBI Taxonomy" id="2661937"/>
    <lineage>
        <taxon>Bacteria</taxon>
        <taxon>Pseudomonadati</taxon>
        <taxon>Pseudomonadota</taxon>
        <taxon>Alphaproteobacteria</taxon>
        <taxon>Rhodospirillales</taxon>
        <taxon>Rhodospirillaceae</taxon>
        <taxon>Ferruginivarius</taxon>
    </lineage>
</organism>
<dbReference type="AlphaFoldDB" id="A0A369TB41"/>
<accession>A0A369TB41</accession>
<name>A0A369TB41_9PROT</name>
<comment type="similarity">
    <text evidence="1">Belongs to the universal stress protein A family.</text>
</comment>
<keyword evidence="4" id="KW-1185">Reference proteome</keyword>
<reference evidence="3 4" key="1">
    <citation type="submission" date="2018-07" db="EMBL/GenBank/DDBJ databases">
        <title>Venubactetium sediminum gen. nov., sp. nov., isolated from a marine solar saltern.</title>
        <authorList>
            <person name="Wang S."/>
        </authorList>
    </citation>
    <scope>NUCLEOTIDE SEQUENCE [LARGE SCALE GENOMIC DNA]</scope>
    <source>
        <strain evidence="3 4">WD2A32</strain>
    </source>
</reference>
<dbReference type="Pfam" id="PF00582">
    <property type="entry name" value="Usp"/>
    <property type="match status" value="1"/>
</dbReference>
<dbReference type="PRINTS" id="PR01438">
    <property type="entry name" value="UNVRSLSTRESS"/>
</dbReference>
<dbReference type="Gene3D" id="3.40.50.12370">
    <property type="match status" value="1"/>
</dbReference>
<dbReference type="PANTHER" id="PTHR46268:SF15">
    <property type="entry name" value="UNIVERSAL STRESS PROTEIN HP_0031"/>
    <property type="match status" value="1"/>
</dbReference>
<sequence length="288" mass="30416">MTIKRILCHIDGGDDSEATLQTALTVGRDLGACVEVYHVELDPQYAVPLAADGMTATMIEEIVETVEKESSKRAGRARQLYDQLVQHGGVPAIEAGGEVPPGFAATFRTERGREHELVAQRGMLFDLLVLSRRHGEGEPPATPTLETAIMESGRPILVAPQRAPGALGKHIAVAWRATVPGVHALAGAMPLLERAEQATVITVDEGHTEADPGDIVGYLGYHGVRAAGRHVKAGGREAGQAILEEAASAGADMLVMGAYAHSRLRQLILGGVTSTVLRSASMPLLLAH</sequence>
<dbReference type="PANTHER" id="PTHR46268">
    <property type="entry name" value="STRESS RESPONSE PROTEIN NHAX"/>
    <property type="match status" value="1"/>
</dbReference>
<evidence type="ECO:0000313" key="4">
    <source>
        <dbReference type="Proteomes" id="UP000253941"/>
    </source>
</evidence>
<gene>
    <name evidence="3" type="ORF">DRB17_07870</name>
</gene>
<feature type="domain" description="UspA" evidence="2">
    <location>
        <begin position="230"/>
        <end position="287"/>
    </location>
</feature>
<dbReference type="RefSeq" id="WP_114581647.1">
    <property type="nucleotide sequence ID" value="NZ_QPMH01000005.1"/>
</dbReference>